<dbReference type="AlphaFoldDB" id="A0ABD1RIY2"/>
<sequence length="108" mass="12124">MIQAKDKELTEVLNELTKAKGLLAKLGVPGYAETECIELAANHTPSLPNCLHLLKYALNVYPHQMLPVCITSQVYKHKAGSNQIFLNAIIDIVYYYISLVWDNAEVHL</sequence>
<proteinExistence type="predicted"/>
<organism evidence="1 2">
    <name type="scientific">Forsythia ovata</name>
    <dbReference type="NCBI Taxonomy" id="205694"/>
    <lineage>
        <taxon>Eukaryota</taxon>
        <taxon>Viridiplantae</taxon>
        <taxon>Streptophyta</taxon>
        <taxon>Embryophyta</taxon>
        <taxon>Tracheophyta</taxon>
        <taxon>Spermatophyta</taxon>
        <taxon>Magnoliopsida</taxon>
        <taxon>eudicotyledons</taxon>
        <taxon>Gunneridae</taxon>
        <taxon>Pentapetalae</taxon>
        <taxon>asterids</taxon>
        <taxon>lamiids</taxon>
        <taxon>Lamiales</taxon>
        <taxon>Oleaceae</taxon>
        <taxon>Forsythieae</taxon>
        <taxon>Forsythia</taxon>
    </lineage>
</organism>
<gene>
    <name evidence="1" type="ORF">Fot_41393</name>
</gene>
<accession>A0ABD1RIY2</accession>
<evidence type="ECO:0000313" key="1">
    <source>
        <dbReference type="EMBL" id="KAL2488101.1"/>
    </source>
</evidence>
<dbReference type="EMBL" id="JBFOLJ010000012">
    <property type="protein sequence ID" value="KAL2488101.1"/>
    <property type="molecule type" value="Genomic_DNA"/>
</dbReference>
<reference evidence="2" key="1">
    <citation type="submission" date="2024-07" db="EMBL/GenBank/DDBJ databases">
        <title>Two chromosome-level genome assemblies of Korean endemic species Abeliophyllum distichum and Forsythia ovata (Oleaceae).</title>
        <authorList>
            <person name="Jang H."/>
        </authorList>
    </citation>
    <scope>NUCLEOTIDE SEQUENCE [LARGE SCALE GENOMIC DNA]</scope>
</reference>
<keyword evidence="2" id="KW-1185">Reference proteome</keyword>
<evidence type="ECO:0000313" key="2">
    <source>
        <dbReference type="Proteomes" id="UP001604277"/>
    </source>
</evidence>
<dbReference type="Proteomes" id="UP001604277">
    <property type="component" value="Unassembled WGS sequence"/>
</dbReference>
<comment type="caution">
    <text evidence="1">The sequence shown here is derived from an EMBL/GenBank/DDBJ whole genome shotgun (WGS) entry which is preliminary data.</text>
</comment>
<protein>
    <submittedName>
        <fullName evidence="1">Uncharacterized protein</fullName>
    </submittedName>
</protein>
<name>A0ABD1RIY2_9LAMI</name>